<dbReference type="RefSeq" id="WP_236115266.1">
    <property type="nucleotide sequence ID" value="NZ_JAKGTI010000003.1"/>
</dbReference>
<sequence length="303" mass="33829">MYENNSLIADWDVLRLILAIDRYGGVAGAARHLGVTHATVSRRLARAEDMAQIAFFERLPAGLKLTTAGQIILDHAKRVEPEFHALERHLVVHEEGMSGPLRLTIPPAILDAALSESLAQFGAQHPNILLEFVGDNQLLNLHQREADVAIRVTHEPPETLWGRKLTDQVAGFYASAAWLAQSPFAEGDLRADVPLISFHSWPEPVPQILQRKCPQVRVAARAEDMIVALQLVRSGVGITRMPRALGEAQPGLEHVRVLGWQNYMPIWVLTHPELRKAKRVAAIMRHLGAYFTQEKHRYVAEVP</sequence>
<dbReference type="SUPFAM" id="SSF46785">
    <property type="entry name" value="Winged helix' DNA-binding domain"/>
    <property type="match status" value="1"/>
</dbReference>
<dbReference type="InterPro" id="IPR036390">
    <property type="entry name" value="WH_DNA-bd_sf"/>
</dbReference>
<protein>
    <submittedName>
        <fullName evidence="6">LysR family transcriptional regulator</fullName>
    </submittedName>
</protein>
<evidence type="ECO:0000313" key="7">
    <source>
        <dbReference type="Proteomes" id="UP001201217"/>
    </source>
</evidence>
<keyword evidence="2" id="KW-0805">Transcription regulation</keyword>
<dbReference type="Gene3D" id="3.40.190.290">
    <property type="match status" value="1"/>
</dbReference>
<dbReference type="PROSITE" id="PS50931">
    <property type="entry name" value="HTH_LYSR"/>
    <property type="match status" value="1"/>
</dbReference>
<dbReference type="Pfam" id="PF00126">
    <property type="entry name" value="HTH_1"/>
    <property type="match status" value="1"/>
</dbReference>
<dbReference type="Gene3D" id="1.10.10.10">
    <property type="entry name" value="Winged helix-like DNA-binding domain superfamily/Winged helix DNA-binding domain"/>
    <property type="match status" value="1"/>
</dbReference>
<proteinExistence type="inferred from homology"/>
<comment type="caution">
    <text evidence="6">The sequence shown here is derived from an EMBL/GenBank/DDBJ whole genome shotgun (WGS) entry which is preliminary data.</text>
</comment>
<evidence type="ECO:0000259" key="5">
    <source>
        <dbReference type="PROSITE" id="PS50931"/>
    </source>
</evidence>
<dbReference type="Proteomes" id="UP001201217">
    <property type="component" value="Unassembled WGS sequence"/>
</dbReference>
<evidence type="ECO:0000256" key="1">
    <source>
        <dbReference type="ARBA" id="ARBA00009437"/>
    </source>
</evidence>
<evidence type="ECO:0000313" key="6">
    <source>
        <dbReference type="EMBL" id="MCF4099576.1"/>
    </source>
</evidence>
<name>A0ABS9E9N3_9HYPH</name>
<dbReference type="SUPFAM" id="SSF53850">
    <property type="entry name" value="Periplasmic binding protein-like II"/>
    <property type="match status" value="1"/>
</dbReference>
<dbReference type="InterPro" id="IPR005119">
    <property type="entry name" value="LysR_subst-bd"/>
</dbReference>
<accession>A0ABS9E9N3</accession>
<dbReference type="Pfam" id="PF03466">
    <property type="entry name" value="LysR_substrate"/>
    <property type="match status" value="1"/>
</dbReference>
<evidence type="ECO:0000256" key="3">
    <source>
        <dbReference type="ARBA" id="ARBA00023125"/>
    </source>
</evidence>
<feature type="domain" description="HTH lysR-type" evidence="5">
    <location>
        <begin position="10"/>
        <end position="66"/>
    </location>
</feature>
<dbReference type="EMBL" id="JAKGTI010000003">
    <property type="protein sequence ID" value="MCF4099576.1"/>
    <property type="molecule type" value="Genomic_DNA"/>
</dbReference>
<keyword evidence="3" id="KW-0238">DNA-binding</keyword>
<dbReference type="InterPro" id="IPR058163">
    <property type="entry name" value="LysR-type_TF_proteobact-type"/>
</dbReference>
<organism evidence="6 7">
    <name type="scientific">Maritalea mediterranea</name>
    <dbReference type="NCBI Taxonomy" id="2909667"/>
    <lineage>
        <taxon>Bacteria</taxon>
        <taxon>Pseudomonadati</taxon>
        <taxon>Pseudomonadota</taxon>
        <taxon>Alphaproteobacteria</taxon>
        <taxon>Hyphomicrobiales</taxon>
        <taxon>Devosiaceae</taxon>
        <taxon>Maritalea</taxon>
    </lineage>
</organism>
<dbReference type="PANTHER" id="PTHR30537:SF3">
    <property type="entry name" value="TRANSCRIPTIONAL REGULATORY PROTEIN"/>
    <property type="match status" value="1"/>
</dbReference>
<dbReference type="InterPro" id="IPR036388">
    <property type="entry name" value="WH-like_DNA-bd_sf"/>
</dbReference>
<gene>
    <name evidence="6" type="ORF">L1I42_13860</name>
</gene>
<evidence type="ECO:0000256" key="4">
    <source>
        <dbReference type="ARBA" id="ARBA00023163"/>
    </source>
</evidence>
<keyword evidence="7" id="KW-1185">Reference proteome</keyword>
<comment type="similarity">
    <text evidence="1">Belongs to the LysR transcriptional regulatory family.</text>
</comment>
<keyword evidence="4" id="KW-0804">Transcription</keyword>
<dbReference type="PANTHER" id="PTHR30537">
    <property type="entry name" value="HTH-TYPE TRANSCRIPTIONAL REGULATOR"/>
    <property type="match status" value="1"/>
</dbReference>
<evidence type="ECO:0000256" key="2">
    <source>
        <dbReference type="ARBA" id="ARBA00023015"/>
    </source>
</evidence>
<reference evidence="6 7" key="1">
    <citation type="submission" date="2022-01" db="EMBL/GenBank/DDBJ databases">
        <title>Maritalea mediterranea sp. nov., isolated from marine plastic residues from the Malva-rosa beach (Valencia, Spain).</title>
        <authorList>
            <person name="Vidal-Verdu A."/>
            <person name="Molina-Menor E."/>
            <person name="Pascual J."/>
            <person name="Pereto J."/>
            <person name="Porcar M."/>
        </authorList>
    </citation>
    <scope>NUCLEOTIDE SEQUENCE [LARGE SCALE GENOMIC DNA]</scope>
    <source>
        <strain evidence="6 7">P4.10X</strain>
    </source>
</reference>
<dbReference type="InterPro" id="IPR000847">
    <property type="entry name" value="LysR_HTH_N"/>
</dbReference>